<dbReference type="Proteomes" id="UP000583556">
    <property type="component" value="Unassembled WGS sequence"/>
</dbReference>
<dbReference type="InterPro" id="IPR030395">
    <property type="entry name" value="GP_PDE_dom"/>
</dbReference>
<feature type="domain" description="GP-PDE" evidence="7">
    <location>
        <begin position="35"/>
        <end position="365"/>
    </location>
</feature>
<evidence type="ECO:0000256" key="1">
    <source>
        <dbReference type="ARBA" id="ARBA00007277"/>
    </source>
</evidence>
<comment type="similarity">
    <text evidence="1">Belongs to the glycerophosphoryl diester phosphodiesterase family.</text>
</comment>
<evidence type="ECO:0000259" key="7">
    <source>
        <dbReference type="PROSITE" id="PS51704"/>
    </source>
</evidence>
<accession>A0A7Y0BLF5</accession>
<comment type="catalytic activity">
    <reaction evidence="6">
        <text>a sn-glycero-3-phosphodiester + H2O = an alcohol + sn-glycerol 3-phosphate + H(+)</text>
        <dbReference type="Rhea" id="RHEA:12969"/>
        <dbReference type="ChEBI" id="CHEBI:15377"/>
        <dbReference type="ChEBI" id="CHEBI:15378"/>
        <dbReference type="ChEBI" id="CHEBI:30879"/>
        <dbReference type="ChEBI" id="CHEBI:57597"/>
        <dbReference type="ChEBI" id="CHEBI:83408"/>
        <dbReference type="EC" id="3.1.4.46"/>
    </reaction>
</comment>
<keyword evidence="9" id="KW-1185">Reference proteome</keyword>
<protein>
    <recommendedName>
        <fullName evidence="2">glycerophosphodiester phosphodiesterase</fullName>
        <ecNumber evidence="2">3.1.4.46</ecNumber>
    </recommendedName>
</protein>
<evidence type="ECO:0000256" key="3">
    <source>
        <dbReference type="ARBA" id="ARBA00022729"/>
    </source>
</evidence>
<dbReference type="GO" id="GO:0006071">
    <property type="term" value="P:glycerol metabolic process"/>
    <property type="evidence" value="ECO:0007669"/>
    <property type="project" value="UniProtKB-KW"/>
</dbReference>
<dbReference type="EMBL" id="JABBGM010000001">
    <property type="protein sequence ID" value="NML92395.1"/>
    <property type="molecule type" value="Genomic_DNA"/>
</dbReference>
<dbReference type="EC" id="3.1.4.46" evidence="2"/>
<keyword evidence="4" id="KW-0319">Glycerol metabolism</keyword>
<evidence type="ECO:0000256" key="5">
    <source>
        <dbReference type="ARBA" id="ARBA00022801"/>
    </source>
</evidence>
<dbReference type="InterPro" id="IPR017946">
    <property type="entry name" value="PLC-like_Pdiesterase_TIM-brl"/>
</dbReference>
<dbReference type="Gene3D" id="3.20.20.190">
    <property type="entry name" value="Phosphatidylinositol (PI) phosphodiesterase"/>
    <property type="match status" value="1"/>
</dbReference>
<evidence type="ECO:0000256" key="2">
    <source>
        <dbReference type="ARBA" id="ARBA00012247"/>
    </source>
</evidence>
<dbReference type="RefSeq" id="WP_169491642.1">
    <property type="nucleotide sequence ID" value="NZ_JABBGM010000001.1"/>
</dbReference>
<dbReference type="PANTHER" id="PTHR43620:SF7">
    <property type="entry name" value="GLYCEROPHOSPHODIESTER PHOSPHODIESTERASE GDPD5-RELATED"/>
    <property type="match status" value="1"/>
</dbReference>
<organism evidence="8 9">
    <name type="scientific">Novosphingobium olei</name>
    <dbReference type="NCBI Taxonomy" id="2728851"/>
    <lineage>
        <taxon>Bacteria</taxon>
        <taxon>Pseudomonadati</taxon>
        <taxon>Pseudomonadota</taxon>
        <taxon>Alphaproteobacteria</taxon>
        <taxon>Sphingomonadales</taxon>
        <taxon>Sphingomonadaceae</taxon>
        <taxon>Novosphingobium</taxon>
    </lineage>
</organism>
<comment type="caution">
    <text evidence="8">The sequence shown here is derived from an EMBL/GenBank/DDBJ whole genome shotgun (WGS) entry which is preliminary data.</text>
</comment>
<reference evidence="8 9" key="1">
    <citation type="submission" date="2020-04" db="EMBL/GenBank/DDBJ databases">
        <title>Novosphingobium sp. TW-4 isolated from soil.</title>
        <authorList>
            <person name="Dahal R.H."/>
            <person name="Chaudhary D.K."/>
        </authorList>
    </citation>
    <scope>NUCLEOTIDE SEQUENCE [LARGE SCALE GENOMIC DNA]</scope>
    <source>
        <strain evidence="8 9">TW-4</strain>
    </source>
</reference>
<dbReference type="GO" id="GO:0006629">
    <property type="term" value="P:lipid metabolic process"/>
    <property type="evidence" value="ECO:0007669"/>
    <property type="project" value="InterPro"/>
</dbReference>
<dbReference type="PANTHER" id="PTHR43620">
    <property type="entry name" value="GLYCEROPHOSPHORYL DIESTER PHOSPHODIESTERASE"/>
    <property type="match status" value="1"/>
</dbReference>
<keyword evidence="3" id="KW-0732">Signal</keyword>
<dbReference type="PROSITE" id="PS51704">
    <property type="entry name" value="GP_PDE"/>
    <property type="match status" value="1"/>
</dbReference>
<gene>
    <name evidence="8" type="ORF">HHL27_01765</name>
</gene>
<dbReference type="PROSITE" id="PS51318">
    <property type="entry name" value="TAT"/>
    <property type="match status" value="1"/>
</dbReference>
<evidence type="ECO:0000313" key="8">
    <source>
        <dbReference type="EMBL" id="NML92395.1"/>
    </source>
</evidence>
<dbReference type="GO" id="GO:0008889">
    <property type="term" value="F:glycerophosphodiester phosphodiesterase activity"/>
    <property type="evidence" value="ECO:0007669"/>
    <property type="project" value="UniProtKB-EC"/>
</dbReference>
<dbReference type="SUPFAM" id="SSF51695">
    <property type="entry name" value="PLC-like phosphodiesterases"/>
    <property type="match status" value="1"/>
</dbReference>
<name>A0A7Y0BLF5_9SPHN</name>
<dbReference type="AlphaFoldDB" id="A0A7Y0BLF5"/>
<evidence type="ECO:0000256" key="6">
    <source>
        <dbReference type="ARBA" id="ARBA00047512"/>
    </source>
</evidence>
<keyword evidence="5" id="KW-0378">Hydrolase</keyword>
<dbReference type="InterPro" id="IPR006311">
    <property type="entry name" value="TAT_signal"/>
</dbReference>
<dbReference type="GO" id="GO:0042597">
    <property type="term" value="C:periplasmic space"/>
    <property type="evidence" value="ECO:0007669"/>
    <property type="project" value="TreeGrafter"/>
</dbReference>
<evidence type="ECO:0000313" key="9">
    <source>
        <dbReference type="Proteomes" id="UP000583556"/>
    </source>
</evidence>
<dbReference type="Pfam" id="PF03009">
    <property type="entry name" value="GDPD"/>
    <property type="match status" value="1"/>
</dbReference>
<proteinExistence type="inferred from homology"/>
<evidence type="ECO:0000256" key="4">
    <source>
        <dbReference type="ARBA" id="ARBA00022798"/>
    </source>
</evidence>
<sequence length="375" mass="40529">MDASFSRRTVLAGTAALAMAPAVRGGTMPRRPASPLVLGHRGACALRPEHTLASYERAIADGADFIEPDLVPTKDGHLVARHEPNIADTTDVADHPEFADRRATRVIDGQKQDGWFTTDFTLAELQTLRARERLGAVRPISQGFDGQFPVPTLDQIVGFLQASNARTGRTVGLIPEIKHSTWFASLGFDMEALFLAAVRRHGLLHRVPLIVQSFEVSNLKRLRKALRPMANVQLMQLFDDDGASPADALAQGQALTYREMATPAGLSAIAGYADWAAPAWSRIVPLATDGTSAPVTSFIADAHKAGLLAGCYTFRPENRFLPKDLRNGPENARNDAGCLALIDRVIAAGIDGFFTDDPALGRQAVLRRKGMHARG</sequence>